<comment type="caution">
    <text evidence="1">The sequence shown here is derived from an EMBL/GenBank/DDBJ whole genome shotgun (WGS) entry which is preliminary data.</text>
</comment>
<protein>
    <submittedName>
        <fullName evidence="1">RBBP9/YdeN family alpha/beta hydrolase</fullName>
    </submittedName>
</protein>
<organism evidence="1 2">
    <name type="scientific">Paenibacillus mesotrionivorans</name>
    <dbReference type="NCBI Taxonomy" id="3160968"/>
    <lineage>
        <taxon>Bacteria</taxon>
        <taxon>Bacillati</taxon>
        <taxon>Bacillota</taxon>
        <taxon>Bacilli</taxon>
        <taxon>Bacillales</taxon>
        <taxon>Paenibacillaceae</taxon>
        <taxon>Paenibacillus</taxon>
    </lineage>
</organism>
<reference evidence="1" key="1">
    <citation type="submission" date="2024-12" db="EMBL/GenBank/DDBJ databases">
        <authorList>
            <person name="Wu N."/>
        </authorList>
    </citation>
    <scope>NUCLEOTIDE SEQUENCE</scope>
    <source>
        <strain evidence="1">P15</strain>
    </source>
</reference>
<dbReference type="Proteomes" id="UP001631969">
    <property type="component" value="Unassembled WGS sequence"/>
</dbReference>
<evidence type="ECO:0000313" key="1">
    <source>
        <dbReference type="EMBL" id="MFM9328215.1"/>
    </source>
</evidence>
<dbReference type="EMBL" id="JBJURJ010000004">
    <property type="protein sequence ID" value="MFM9328215.1"/>
    <property type="molecule type" value="Genomic_DNA"/>
</dbReference>
<keyword evidence="2" id="KW-1185">Reference proteome</keyword>
<name>A0ACC7NUR2_9BACL</name>
<accession>A0ACC7NUR2</accession>
<evidence type="ECO:0000313" key="2">
    <source>
        <dbReference type="Proteomes" id="UP001631969"/>
    </source>
</evidence>
<proteinExistence type="predicted"/>
<keyword evidence="1" id="KW-0378">Hydrolase</keyword>
<sequence>MKRSFLILYGLGGSGPDHWQSWLARGLSARGETVHYPSLPNPDHPDKEQWLADLAQSIDAIPEDEELTVVAHSLACILWFHYAAQGVRRKAERVFLVAPPSVHTRLEEVASFFPVPDRLEELQHAAAQTLLILSTTDPYCSLEDALVYKRMGVPSLTLPDMGHINVASGYGPWEWILKLCLNGSPIL</sequence>
<gene>
    <name evidence="1" type="ORF">ACI1P1_07955</name>
</gene>